<dbReference type="GO" id="GO:0005634">
    <property type="term" value="C:nucleus"/>
    <property type="evidence" value="ECO:0007669"/>
    <property type="project" value="UniProtKB-SubCell"/>
</dbReference>
<gene>
    <name evidence="6" type="ORF">NE237_014035</name>
</gene>
<evidence type="ECO:0000313" key="7">
    <source>
        <dbReference type="Proteomes" id="UP001141806"/>
    </source>
</evidence>
<dbReference type="Gene3D" id="1.10.10.60">
    <property type="entry name" value="Homeodomain-like"/>
    <property type="match status" value="1"/>
</dbReference>
<keyword evidence="3" id="KW-0371">Homeobox</keyword>
<reference evidence="6" key="1">
    <citation type="journal article" date="2023" name="Plant J.">
        <title>The genome of the king protea, Protea cynaroides.</title>
        <authorList>
            <person name="Chang J."/>
            <person name="Duong T.A."/>
            <person name="Schoeman C."/>
            <person name="Ma X."/>
            <person name="Roodt D."/>
            <person name="Barker N."/>
            <person name="Li Z."/>
            <person name="Van de Peer Y."/>
            <person name="Mizrachi E."/>
        </authorList>
    </citation>
    <scope>NUCLEOTIDE SEQUENCE</scope>
    <source>
        <tissue evidence="6">Young leaves</tissue>
    </source>
</reference>
<evidence type="ECO:0000256" key="2">
    <source>
        <dbReference type="ARBA" id="ARBA00023125"/>
    </source>
</evidence>
<dbReference type="SUPFAM" id="SSF46689">
    <property type="entry name" value="Homeodomain-like"/>
    <property type="match status" value="1"/>
</dbReference>
<evidence type="ECO:0000256" key="3">
    <source>
        <dbReference type="PROSITE-ProRule" id="PRU00108"/>
    </source>
</evidence>
<accession>A0A9Q0H443</accession>
<name>A0A9Q0H443_9MAGN</name>
<evidence type="ECO:0000259" key="5">
    <source>
        <dbReference type="PROSITE" id="PS50071"/>
    </source>
</evidence>
<dbReference type="GO" id="GO:0003677">
    <property type="term" value="F:DNA binding"/>
    <property type="evidence" value="ECO:0007669"/>
    <property type="project" value="UniProtKB-UniRule"/>
</dbReference>
<dbReference type="InterPro" id="IPR009057">
    <property type="entry name" value="Homeodomain-like_sf"/>
</dbReference>
<keyword evidence="2 3" id="KW-0238">DNA-binding</keyword>
<feature type="region of interest" description="Disordered" evidence="4">
    <location>
        <begin position="978"/>
        <end position="1012"/>
    </location>
</feature>
<feature type="compositionally biased region" description="Basic residues" evidence="4">
    <location>
        <begin position="1000"/>
        <end position="1012"/>
    </location>
</feature>
<feature type="region of interest" description="Disordered" evidence="4">
    <location>
        <begin position="383"/>
        <end position="404"/>
    </location>
</feature>
<dbReference type="SMART" id="SM00389">
    <property type="entry name" value="HOX"/>
    <property type="match status" value="1"/>
</dbReference>
<evidence type="ECO:0000256" key="1">
    <source>
        <dbReference type="ARBA" id="ARBA00004123"/>
    </source>
</evidence>
<comment type="caution">
    <text evidence="6">The sequence shown here is derived from an EMBL/GenBank/DDBJ whole genome shotgun (WGS) entry which is preliminary data.</text>
</comment>
<dbReference type="Proteomes" id="UP001141806">
    <property type="component" value="Unassembled WGS sequence"/>
</dbReference>
<feature type="domain" description="Homeobox" evidence="5">
    <location>
        <begin position="70"/>
        <end position="130"/>
    </location>
</feature>
<dbReference type="PANTHER" id="PTHR33400:SF6">
    <property type="entry name" value="HOMEOBOX PROTEIN LUMINIDEPENDENS"/>
    <property type="match status" value="1"/>
</dbReference>
<comment type="subcellular location">
    <subcellularLocation>
        <location evidence="1 3">Nucleus</location>
    </subcellularLocation>
</comment>
<sequence length="1012" mass="113182">MEVSKENPADAFMEIDFGSSVESFQKFLASQKELFHSQIDLLQKIVVTQCKLTGVNPLSQEMAAGSLSIKIGKRPRDLLNPKAVKYMQSVFSIKDTVSKKESREISALCGVTVTQVREFFAGQRSRVRKLVRLSKEKVVRSNASKVSQDECSTSSDPAMPIYQVPLNSVDSKTVEEVPSCSSQEETLPDIDSSDKTFLENIFNLMRKEETFSGQMKLMEWILQIHNSSVLYWFLTKGGLMIITSWLSQAALEEQTTVLLVILKVLCHLPLHKALPVHMSAILQTVNRLRFYRASDISNRARVLLSRWSKLFVRSQALKKPTYMTSPNAAQKEIIQKQRMGEIICDEYWPSKADIPEEILALTFEGPEISRKSELPRTLKLLPASADDPNRRHIRSVSSPQTRERRKVMFVEQPGQKTGSRSPQVARAVPVKGRPMSVDDIQKAKMRAQFMQSKYGKIGSSSNDDYQRKLEYLKKPSASRISNLSSASRILVRQVEEDSKSAVLASTISPTKLVDSIEPKSSLVHQESKQETFRREQILWQTPPEMRINSLWRFGTGEKSKEVEVQIGRIRREKETFYHSNQEIPPNPKEPWDLEIDYDDTLTPEIPIEQPPDADVAESLASPIDKGKTSLNSAATAAATNKEYCPPAASSSNACAPEPDLELLAVLLKNPQLVFALTSGQGGSLTSADTVRLLDMIKANGIGLPGISSGMGGKAEEKMEVTSLPSPTPGSNHIMSGWRSEVGKDHFSQSVSTAYNGASVTSHIPSSANLPFGGPVQQQPQVPVVQQLQAAMQLLSSQQVTGVMWPEKQMPSVTSSLNHQSPTIPPLQQTPNSEAVLPMKQFLHPNSARRQPESGGLGQMHNVKPATVTIVMNPPKERPPIIFPPPRPLPPLLPEPPPPIRPLQTSWPPNAARNIRQFTTTNHHFQANQNNYNVFPPTNSYGPRENEFVVESELEMWSPEGSPVSSPLYQSGWSFPEPRNDYGWNSRPDRSRQQNSGYRERNRHGRKWRERRN</sequence>
<dbReference type="OrthoDB" id="1920276at2759"/>
<dbReference type="SUPFAM" id="SSF47676">
    <property type="entry name" value="Conserved domain common to transcription factors TFIIS, elongin A, CRSP70"/>
    <property type="match status" value="1"/>
</dbReference>
<dbReference type="PANTHER" id="PTHR33400">
    <property type="entry name" value="ZINC FINGER CCCH DOMAIN-CONTAINING PROTEIN 6-RELATED"/>
    <property type="match status" value="1"/>
</dbReference>
<evidence type="ECO:0000256" key="4">
    <source>
        <dbReference type="SAM" id="MobiDB-lite"/>
    </source>
</evidence>
<evidence type="ECO:0000313" key="6">
    <source>
        <dbReference type="EMBL" id="KAJ4957252.1"/>
    </source>
</evidence>
<proteinExistence type="predicted"/>
<keyword evidence="7" id="KW-1185">Reference proteome</keyword>
<dbReference type="InterPro" id="IPR001356">
    <property type="entry name" value="HD"/>
</dbReference>
<feature type="DNA-binding region" description="Homeobox" evidence="3">
    <location>
        <begin position="72"/>
        <end position="131"/>
    </location>
</feature>
<dbReference type="GO" id="GO:0010228">
    <property type="term" value="P:vegetative to reproductive phase transition of meristem"/>
    <property type="evidence" value="ECO:0007669"/>
    <property type="project" value="TreeGrafter"/>
</dbReference>
<dbReference type="EMBL" id="JAMYWD010000011">
    <property type="protein sequence ID" value="KAJ4957252.1"/>
    <property type="molecule type" value="Genomic_DNA"/>
</dbReference>
<dbReference type="InterPro" id="IPR035441">
    <property type="entry name" value="TFIIS/LEDGF_dom_sf"/>
</dbReference>
<protein>
    <recommendedName>
        <fullName evidence="5">Homeobox domain-containing protein</fullName>
    </recommendedName>
</protein>
<organism evidence="6 7">
    <name type="scientific">Protea cynaroides</name>
    <dbReference type="NCBI Taxonomy" id="273540"/>
    <lineage>
        <taxon>Eukaryota</taxon>
        <taxon>Viridiplantae</taxon>
        <taxon>Streptophyta</taxon>
        <taxon>Embryophyta</taxon>
        <taxon>Tracheophyta</taxon>
        <taxon>Spermatophyta</taxon>
        <taxon>Magnoliopsida</taxon>
        <taxon>Proteales</taxon>
        <taxon>Proteaceae</taxon>
        <taxon>Protea</taxon>
    </lineage>
</organism>
<keyword evidence="3" id="KW-0539">Nucleus</keyword>
<dbReference type="PROSITE" id="PS50071">
    <property type="entry name" value="HOMEOBOX_2"/>
    <property type="match status" value="1"/>
</dbReference>
<dbReference type="AlphaFoldDB" id="A0A9Q0H443"/>